<gene>
    <name evidence="3" type="ORF">JZO67_004449</name>
</gene>
<dbReference type="EMBL" id="JAFREL020000004">
    <property type="protein sequence ID" value="MEO1772467.1"/>
    <property type="molecule type" value="Genomic_DNA"/>
</dbReference>
<dbReference type="PRINTS" id="PR00131">
    <property type="entry name" value="GLHYDRLASE1"/>
</dbReference>
<dbReference type="InterPro" id="IPR001360">
    <property type="entry name" value="Glyco_hydro_1"/>
</dbReference>
<evidence type="ECO:0000313" key="3">
    <source>
        <dbReference type="EMBL" id="MEO1772467.1"/>
    </source>
</evidence>
<keyword evidence="1" id="KW-0326">Glycosidase</keyword>
<dbReference type="Pfam" id="PF00232">
    <property type="entry name" value="Glyco_hydro_1"/>
    <property type="match status" value="1"/>
</dbReference>
<keyword evidence="1" id="KW-0378">Hydrolase</keyword>
<keyword evidence="4" id="KW-1185">Reference proteome</keyword>
<dbReference type="Gene3D" id="3.20.20.80">
    <property type="entry name" value="Glycosidases"/>
    <property type="match status" value="1"/>
</dbReference>
<dbReference type="RefSeq" id="WP_207704022.1">
    <property type="nucleotide sequence ID" value="NZ_JAFREL020000004.1"/>
</dbReference>
<dbReference type="Proteomes" id="UP000664357">
    <property type="component" value="Unassembled WGS sequence"/>
</dbReference>
<comment type="caution">
    <text evidence="3">The sequence shown here is derived from an EMBL/GenBank/DDBJ whole genome shotgun (WGS) entry which is preliminary data.</text>
</comment>
<dbReference type="PROSITE" id="PS00653">
    <property type="entry name" value="GLYCOSYL_HYDROL_F1_2"/>
    <property type="match status" value="1"/>
</dbReference>
<organism evidence="3 4">
    <name type="scientific">Candidatus Enterococcus ferrettii</name>
    <dbReference type="NCBI Taxonomy" id="2815324"/>
    <lineage>
        <taxon>Bacteria</taxon>
        <taxon>Bacillati</taxon>
        <taxon>Bacillota</taxon>
        <taxon>Bacilli</taxon>
        <taxon>Lactobacillales</taxon>
        <taxon>Enterococcaceae</taxon>
        <taxon>Enterococcus</taxon>
    </lineage>
</organism>
<name>A0ABV0EXF9_9ENTE</name>
<dbReference type="PANTHER" id="PTHR10353">
    <property type="entry name" value="GLYCOSYL HYDROLASE"/>
    <property type="match status" value="1"/>
</dbReference>
<evidence type="ECO:0000313" key="4">
    <source>
        <dbReference type="Proteomes" id="UP000664357"/>
    </source>
</evidence>
<evidence type="ECO:0000256" key="2">
    <source>
        <dbReference type="RuleBase" id="RU003690"/>
    </source>
</evidence>
<comment type="similarity">
    <text evidence="2">Belongs to the glycosyl hydrolase 1 family.</text>
</comment>
<sequence length="494" mass="57165">MNRNDYKIEDTFLWGGATAANQVEGAYNIDGKGLSTFDIIPFFTKEELKDRTGLPSEISEDEMLAVLNNKTSHTNFPKRRGTNFYSYFKEDIALFAEMGYKVYRFSIAWTRLFPTGFEKLPDKKGINFYRSVIAECKRYGIEPLITMSHYEMPWVISDQLNGWESKETIELFLKYTKVLLDEFSADVKYWIPFNEMNMTLISPYHGGGIIPERIRSNNIQSASFQAVHNQFVAAAKTINYGRSIANDLQFGCMIARLETYAETCKPEDQLAALKEEQMNVFYYEVAATGEYPRYLDRYLIENTIEFEKNEAEVKLLKNNIYDFLAFSYYNTYVVSEKKNEKTVDGKGNGNLIDSQENPYVKISDWGWPIDSIGFRITLNRLYDKFRLPLFVAENGLGAHDTFENGKIHDEYRIDYLSDHIEALTEAVKDGVKVLGYTAWTAIDLVSCGTNEMSKRYGFIYVDVDDYGKGTYERYRKDSFYWYKEVIASNGESIK</sequence>
<protein>
    <submittedName>
        <fullName evidence="3">6-phospho-beta-glucosidase</fullName>
    </submittedName>
</protein>
<reference evidence="3 4" key="1">
    <citation type="submission" date="2024-02" db="EMBL/GenBank/DDBJ databases">
        <title>The Genome Sequence of Enterococcus sp. DIV0159.</title>
        <authorList>
            <person name="Earl A."/>
            <person name="Manson A."/>
            <person name="Gilmore M."/>
            <person name="Sanders J."/>
            <person name="Shea T."/>
            <person name="Howe W."/>
            <person name="Livny J."/>
            <person name="Cuomo C."/>
            <person name="Neafsey D."/>
            <person name="Birren B."/>
        </authorList>
    </citation>
    <scope>NUCLEOTIDE SEQUENCE [LARGE SCALE GENOMIC DNA]</scope>
    <source>
        <strain evidence="3 4">665A</strain>
    </source>
</reference>
<proteinExistence type="inferred from homology"/>
<dbReference type="SUPFAM" id="SSF51445">
    <property type="entry name" value="(Trans)glycosidases"/>
    <property type="match status" value="1"/>
</dbReference>
<dbReference type="PANTHER" id="PTHR10353:SF122">
    <property type="entry name" value="6-PHOSPHO-BETA-GLUCOSIDASE ASCB-RELATED"/>
    <property type="match status" value="1"/>
</dbReference>
<dbReference type="InterPro" id="IPR033132">
    <property type="entry name" value="GH_1_N_CS"/>
</dbReference>
<evidence type="ECO:0000256" key="1">
    <source>
        <dbReference type="ARBA" id="ARBA00023295"/>
    </source>
</evidence>
<dbReference type="InterPro" id="IPR017853">
    <property type="entry name" value="GH"/>
</dbReference>
<accession>A0ABV0EXF9</accession>